<dbReference type="EMBL" id="BMOS01000015">
    <property type="protein sequence ID" value="GGN59722.1"/>
    <property type="molecule type" value="Genomic_DNA"/>
</dbReference>
<gene>
    <name evidence="2" type="ORF">GCM10007971_23120</name>
</gene>
<dbReference type="AlphaFoldDB" id="A0A917XZM2"/>
<dbReference type="Pfam" id="PF00583">
    <property type="entry name" value="Acetyltransf_1"/>
    <property type="match status" value="1"/>
</dbReference>
<dbReference type="Proteomes" id="UP000624041">
    <property type="component" value="Unassembled WGS sequence"/>
</dbReference>
<dbReference type="InterPro" id="IPR038764">
    <property type="entry name" value="GNAT_N_AcTrfase_prd"/>
</dbReference>
<reference evidence="2" key="2">
    <citation type="submission" date="2020-09" db="EMBL/GenBank/DDBJ databases">
        <authorList>
            <person name="Sun Q."/>
            <person name="Ohkuma M."/>
        </authorList>
    </citation>
    <scope>NUCLEOTIDE SEQUENCE</scope>
    <source>
        <strain evidence="2">JCM 17251</strain>
    </source>
</reference>
<comment type="caution">
    <text evidence="2">The sequence shown here is derived from an EMBL/GenBank/DDBJ whole genome shotgun (WGS) entry which is preliminary data.</text>
</comment>
<evidence type="ECO:0000313" key="2">
    <source>
        <dbReference type="EMBL" id="GGN59722.1"/>
    </source>
</evidence>
<protein>
    <submittedName>
        <fullName evidence="2">Chorismate synthase</fullName>
    </submittedName>
</protein>
<feature type="domain" description="N-acetyltransferase" evidence="1">
    <location>
        <begin position="2"/>
        <end position="171"/>
    </location>
</feature>
<dbReference type="RefSeq" id="WP_188857532.1">
    <property type="nucleotide sequence ID" value="NZ_BMOS01000015.1"/>
</dbReference>
<dbReference type="SUPFAM" id="SSF55729">
    <property type="entry name" value="Acyl-CoA N-acyltransferases (Nat)"/>
    <property type="match status" value="1"/>
</dbReference>
<dbReference type="InterPro" id="IPR000182">
    <property type="entry name" value="GNAT_dom"/>
</dbReference>
<evidence type="ECO:0000259" key="1">
    <source>
        <dbReference type="PROSITE" id="PS51186"/>
    </source>
</evidence>
<organism evidence="2 3">
    <name type="scientific">Oceanobacillus indicireducens</name>
    <dbReference type="NCBI Taxonomy" id="1004261"/>
    <lineage>
        <taxon>Bacteria</taxon>
        <taxon>Bacillati</taxon>
        <taxon>Bacillota</taxon>
        <taxon>Bacilli</taxon>
        <taxon>Bacillales</taxon>
        <taxon>Bacillaceae</taxon>
        <taxon>Oceanobacillus</taxon>
    </lineage>
</organism>
<proteinExistence type="predicted"/>
<dbReference type="GO" id="GO:0016747">
    <property type="term" value="F:acyltransferase activity, transferring groups other than amino-acyl groups"/>
    <property type="evidence" value="ECO:0007669"/>
    <property type="project" value="InterPro"/>
</dbReference>
<sequence>MIELRELTTIVELKEVQAIERQVWGMNNIPIHQTLTAVKNGGMMIGAYMEGKLVGFSYGFPGFKEGGVYLCSHMLGIDKEYRSQGIGEMLKRKQRDIAIAKGYDCIKWTFDPLETRNAYLNLTKLHGICYMYVENCYGDMQDGLNQGLPSDRFEVHWYLNSPHVTERKRVYTGNLTPLNTIMFDDRGLPAFKVGNVDNFFAEAYSLAVPKDFQRLKKESPERAIDWRIKTRKEFVRMFQKDYAAVSLEVADTHAKYIFVKKDTLKLGGTKR</sequence>
<dbReference type="PANTHER" id="PTHR41700">
    <property type="entry name" value="GCN5-RELATED N-ACETYLTRANSFERASE"/>
    <property type="match status" value="1"/>
</dbReference>
<evidence type="ECO:0000313" key="3">
    <source>
        <dbReference type="Proteomes" id="UP000624041"/>
    </source>
</evidence>
<dbReference type="PROSITE" id="PS51186">
    <property type="entry name" value="GNAT"/>
    <property type="match status" value="1"/>
</dbReference>
<keyword evidence="3" id="KW-1185">Reference proteome</keyword>
<dbReference type="Gene3D" id="3.40.630.30">
    <property type="match status" value="1"/>
</dbReference>
<dbReference type="PANTHER" id="PTHR41700:SF1">
    <property type="entry name" value="N-ACETYLTRANSFERASE DOMAIN-CONTAINING PROTEIN"/>
    <property type="match status" value="1"/>
</dbReference>
<accession>A0A917XZM2</accession>
<name>A0A917XZM2_9BACI</name>
<reference evidence="2" key="1">
    <citation type="journal article" date="2014" name="Int. J. Syst. Evol. Microbiol.">
        <title>Complete genome sequence of Corynebacterium casei LMG S-19264T (=DSM 44701T), isolated from a smear-ripened cheese.</title>
        <authorList>
            <consortium name="US DOE Joint Genome Institute (JGI-PGF)"/>
            <person name="Walter F."/>
            <person name="Albersmeier A."/>
            <person name="Kalinowski J."/>
            <person name="Ruckert C."/>
        </authorList>
    </citation>
    <scope>NUCLEOTIDE SEQUENCE</scope>
    <source>
        <strain evidence="2">JCM 17251</strain>
    </source>
</reference>
<dbReference type="InterPro" id="IPR016181">
    <property type="entry name" value="Acyl_CoA_acyltransferase"/>
</dbReference>
<dbReference type="CDD" id="cd04301">
    <property type="entry name" value="NAT_SF"/>
    <property type="match status" value="1"/>
</dbReference>